<dbReference type="InterPro" id="IPR021109">
    <property type="entry name" value="Peptidase_aspartic_dom_sf"/>
</dbReference>
<proteinExistence type="predicted"/>
<feature type="compositionally biased region" description="Polar residues" evidence="2">
    <location>
        <begin position="614"/>
        <end position="626"/>
    </location>
</feature>
<feature type="compositionally biased region" description="Basic and acidic residues" evidence="2">
    <location>
        <begin position="7"/>
        <end position="18"/>
    </location>
</feature>
<protein>
    <recommendedName>
        <fullName evidence="3">Ty3 transposon capsid-like protein domain-containing protein</fullName>
    </recommendedName>
</protein>
<feature type="region of interest" description="Disordered" evidence="2">
    <location>
        <begin position="580"/>
        <end position="650"/>
    </location>
</feature>
<keyword evidence="5" id="KW-1185">Reference proteome</keyword>
<reference evidence="4 5" key="1">
    <citation type="submission" date="2019-07" db="EMBL/GenBank/DDBJ databases">
        <title>De Novo Assembly of kiwifruit Actinidia rufa.</title>
        <authorList>
            <person name="Sugita-Konishi S."/>
            <person name="Sato K."/>
            <person name="Mori E."/>
            <person name="Abe Y."/>
            <person name="Kisaki G."/>
            <person name="Hamano K."/>
            <person name="Suezawa K."/>
            <person name="Otani M."/>
            <person name="Fukuda T."/>
            <person name="Manabe T."/>
            <person name="Gomi K."/>
            <person name="Tabuchi M."/>
            <person name="Akimitsu K."/>
            <person name="Kataoka I."/>
        </authorList>
    </citation>
    <scope>NUCLEOTIDE SEQUENCE [LARGE SCALE GENOMIC DNA]</scope>
    <source>
        <strain evidence="5">cv. Fuchu</strain>
    </source>
</reference>
<feature type="coiled-coil region" evidence="1">
    <location>
        <begin position="34"/>
        <end position="115"/>
    </location>
</feature>
<evidence type="ECO:0000259" key="3">
    <source>
        <dbReference type="Pfam" id="PF19259"/>
    </source>
</evidence>
<dbReference type="InterPro" id="IPR032567">
    <property type="entry name" value="RTL1-rel"/>
</dbReference>
<evidence type="ECO:0000256" key="1">
    <source>
        <dbReference type="SAM" id="Coils"/>
    </source>
</evidence>
<name>A0A7J0H9J4_9ERIC</name>
<feature type="region of interest" description="Disordered" evidence="2">
    <location>
        <begin position="309"/>
        <end position="344"/>
    </location>
</feature>
<dbReference type="Gene3D" id="2.40.70.10">
    <property type="entry name" value="Acid Proteases"/>
    <property type="match status" value="1"/>
</dbReference>
<feature type="compositionally biased region" description="Basic and acidic residues" evidence="2">
    <location>
        <begin position="314"/>
        <end position="328"/>
    </location>
</feature>
<dbReference type="PANTHER" id="PTHR15503:SF45">
    <property type="entry name" value="RNA-DIRECTED DNA POLYMERASE HOMOLOG"/>
    <property type="match status" value="1"/>
</dbReference>
<dbReference type="SUPFAM" id="SSF50630">
    <property type="entry name" value="Acid proteases"/>
    <property type="match status" value="1"/>
</dbReference>
<feature type="compositionally biased region" description="Basic residues" evidence="2">
    <location>
        <begin position="332"/>
        <end position="342"/>
    </location>
</feature>
<dbReference type="OrthoDB" id="1939491at2759"/>
<organism evidence="4 5">
    <name type="scientific">Actinidia rufa</name>
    <dbReference type="NCBI Taxonomy" id="165716"/>
    <lineage>
        <taxon>Eukaryota</taxon>
        <taxon>Viridiplantae</taxon>
        <taxon>Streptophyta</taxon>
        <taxon>Embryophyta</taxon>
        <taxon>Tracheophyta</taxon>
        <taxon>Spermatophyta</taxon>
        <taxon>Magnoliopsida</taxon>
        <taxon>eudicotyledons</taxon>
        <taxon>Gunneridae</taxon>
        <taxon>Pentapetalae</taxon>
        <taxon>asterids</taxon>
        <taxon>Ericales</taxon>
        <taxon>Actinidiaceae</taxon>
        <taxon>Actinidia</taxon>
    </lineage>
</organism>
<dbReference type="InterPro" id="IPR045358">
    <property type="entry name" value="Ty3_capsid"/>
</dbReference>
<sequence>MAATSEVSEHGGGHERDTLPPTGKGKRGKSADIMASLEARLQRVEFAMDDNRDKIEDMDQRIEGLEGRNEEFHREMQGILNSLAESWKEQMDALKDLLQAKIAAMKEEIKEVKGDWSLCKMAVTQGTLSSSPSLKVYIPRPKSYNGSRNARELDNFLWDLDQYFEATGIHEENKKIKTAPLFLLDAATLWWRRRHADMECGTCTIATWEDFKREIKRQFYPVNSEHEARARIRHLSHKSTIRDYVKEFSELMLEIPNMTEKESLYTFIDGLQSWAKLEVQRRGPQDLATAISIMESLIDFKEGESSSFMPNFEKSNHDLGGGDHEGEQKPSSPRHNRFNKGKRNGDKPKLSCFLCDGNHFARDCPQRAKLAALIRDDKEEPHQEKAKVGSLRFLNAIKAKVGKTKTSRKGRMYMEAKVRGFNTRVLIDTSASHNFIEVKEAKRLGLQLKAEQGWIKVVNTEARPIYGVARDVRLHIGDWCGQVDFTVVPMDDYPIVLGMEFLDGVRAFPIPFVETMCIMGEGSTCMVPLAREALLKCKTLSAMQLSKEETSSKIHAAILTKSLGAFKLVKGWHADMAKAAKRTKKWAGKNRQAKPPNSKPKDSRDNPWRRDNSCHGSSRRATNTPRESPYEHSETRPTNFEGRRRGRRQIGWGRMLQAHLISPQIRHMEGQSPPTSLEHSRSLMGLLETWRRI</sequence>
<dbReference type="Pfam" id="PF13975">
    <property type="entry name" value="gag-asp_proteas"/>
    <property type="match status" value="1"/>
</dbReference>
<dbReference type="AlphaFoldDB" id="A0A7J0H9J4"/>
<comment type="caution">
    <text evidence="4">The sequence shown here is derived from an EMBL/GenBank/DDBJ whole genome shotgun (WGS) entry which is preliminary data.</text>
</comment>
<evidence type="ECO:0000313" key="4">
    <source>
        <dbReference type="EMBL" id="GFZ19746.1"/>
    </source>
</evidence>
<keyword evidence="1" id="KW-0175">Coiled coil</keyword>
<dbReference type="CDD" id="cd00303">
    <property type="entry name" value="retropepsin_like"/>
    <property type="match status" value="1"/>
</dbReference>
<feature type="compositionally biased region" description="Basic residues" evidence="2">
    <location>
        <begin position="580"/>
        <end position="592"/>
    </location>
</feature>
<evidence type="ECO:0000256" key="2">
    <source>
        <dbReference type="SAM" id="MobiDB-lite"/>
    </source>
</evidence>
<feature type="compositionally biased region" description="Basic and acidic residues" evidence="2">
    <location>
        <begin position="599"/>
        <end position="613"/>
    </location>
</feature>
<dbReference type="Proteomes" id="UP000585474">
    <property type="component" value="Unassembled WGS sequence"/>
</dbReference>
<feature type="domain" description="Ty3 transposon capsid-like protein" evidence="3">
    <location>
        <begin position="140"/>
        <end position="309"/>
    </location>
</feature>
<dbReference type="EMBL" id="BJWL01000028">
    <property type="protein sequence ID" value="GFZ19746.1"/>
    <property type="molecule type" value="Genomic_DNA"/>
</dbReference>
<gene>
    <name evidence="4" type="ORF">Acr_28g0004510</name>
</gene>
<feature type="region of interest" description="Disordered" evidence="2">
    <location>
        <begin position="1"/>
        <end position="30"/>
    </location>
</feature>
<evidence type="ECO:0000313" key="5">
    <source>
        <dbReference type="Proteomes" id="UP000585474"/>
    </source>
</evidence>
<dbReference type="PANTHER" id="PTHR15503">
    <property type="entry name" value="LDOC1 RELATED"/>
    <property type="match status" value="1"/>
</dbReference>
<accession>A0A7J0H9J4</accession>
<dbReference type="Pfam" id="PF19259">
    <property type="entry name" value="Ty3_capsid"/>
    <property type="match status" value="1"/>
</dbReference>